<dbReference type="FunFam" id="3.20.19.10:FF:000001">
    <property type="entry name" value="Aconitate hydratase"/>
    <property type="match status" value="1"/>
</dbReference>
<dbReference type="Gene3D" id="3.30.499.10">
    <property type="entry name" value="Aconitase, domain 3"/>
    <property type="match status" value="2"/>
</dbReference>
<proteinExistence type="inferred from homology"/>
<name>A0A7W6MP53_9HYPH</name>
<dbReference type="PANTHER" id="PTHR11670">
    <property type="entry name" value="ACONITASE/IRON-RESPONSIVE ELEMENT FAMILY MEMBER"/>
    <property type="match status" value="1"/>
</dbReference>
<comment type="pathway">
    <text evidence="2">Carbohydrate metabolism; tricarboxylic acid cycle; isocitrate from oxaloacetate: step 2/2.</text>
</comment>
<keyword evidence="5" id="KW-0479">Metal-binding</keyword>
<protein>
    <recommendedName>
        <fullName evidence="10">Aconitate hydratase</fullName>
        <shortName evidence="10">Aconitase</shortName>
        <ecNumber evidence="10">4.2.1.3</ecNumber>
    </recommendedName>
</protein>
<keyword evidence="6 10" id="KW-0408">Iron</keyword>
<dbReference type="PROSITE" id="PS00450">
    <property type="entry name" value="ACONITASE_1"/>
    <property type="match status" value="1"/>
</dbReference>
<dbReference type="GO" id="GO:0006099">
    <property type="term" value="P:tricarboxylic acid cycle"/>
    <property type="evidence" value="ECO:0007669"/>
    <property type="project" value="UniProtKB-UniPathway"/>
</dbReference>
<dbReference type="Proteomes" id="UP000588647">
    <property type="component" value="Unassembled WGS sequence"/>
</dbReference>
<dbReference type="InterPro" id="IPR001030">
    <property type="entry name" value="Acoase/IPM_deHydtase_lsu_aba"/>
</dbReference>
<evidence type="ECO:0000256" key="10">
    <source>
        <dbReference type="RuleBase" id="RU361275"/>
    </source>
</evidence>
<evidence type="ECO:0000256" key="8">
    <source>
        <dbReference type="ARBA" id="ARBA00023239"/>
    </source>
</evidence>
<dbReference type="InterPro" id="IPR018136">
    <property type="entry name" value="Aconitase_4Fe-4S_BS"/>
</dbReference>
<keyword evidence="14" id="KW-1185">Reference proteome</keyword>
<comment type="cofactor">
    <cofactor evidence="1">
        <name>[4Fe-4S] cluster</name>
        <dbReference type="ChEBI" id="CHEBI:49883"/>
    </cofactor>
</comment>
<evidence type="ECO:0000256" key="9">
    <source>
        <dbReference type="ARBA" id="ARBA00023501"/>
    </source>
</evidence>
<evidence type="ECO:0000256" key="7">
    <source>
        <dbReference type="ARBA" id="ARBA00023014"/>
    </source>
</evidence>
<dbReference type="NCBIfam" id="TIGR01341">
    <property type="entry name" value="aconitase_1"/>
    <property type="match status" value="1"/>
</dbReference>
<keyword evidence="4 10" id="KW-0004">4Fe-4S</keyword>
<dbReference type="GO" id="GO:0051539">
    <property type="term" value="F:4 iron, 4 sulfur cluster binding"/>
    <property type="evidence" value="ECO:0007669"/>
    <property type="project" value="UniProtKB-KW"/>
</dbReference>
<dbReference type="InterPro" id="IPR036008">
    <property type="entry name" value="Aconitase_4Fe-4S_dom"/>
</dbReference>
<feature type="domain" description="Aconitase/3-isopropylmalate dehydratase large subunit alpha/beta/alpha" evidence="11">
    <location>
        <begin position="66"/>
        <end position="538"/>
    </location>
</feature>
<dbReference type="NCBIfam" id="NF009520">
    <property type="entry name" value="PRK12881.1"/>
    <property type="match status" value="1"/>
</dbReference>
<feature type="domain" description="Aconitase A/isopropylmalate dehydratase small subunit swivel" evidence="12">
    <location>
        <begin position="667"/>
        <end position="792"/>
    </location>
</feature>
<dbReference type="PROSITE" id="PS01244">
    <property type="entry name" value="ACONITASE_2"/>
    <property type="match status" value="1"/>
</dbReference>
<organism evidence="13 14">
    <name type="scientific">Aurantimonas endophytica</name>
    <dbReference type="NCBI Taxonomy" id="1522175"/>
    <lineage>
        <taxon>Bacteria</taxon>
        <taxon>Pseudomonadati</taxon>
        <taxon>Pseudomonadota</taxon>
        <taxon>Alphaproteobacteria</taxon>
        <taxon>Hyphomicrobiales</taxon>
        <taxon>Aurantimonadaceae</taxon>
        <taxon>Aurantimonas</taxon>
    </lineage>
</organism>
<reference evidence="13 14" key="1">
    <citation type="submission" date="2020-08" db="EMBL/GenBank/DDBJ databases">
        <title>Genomic Encyclopedia of Type Strains, Phase IV (KMG-IV): sequencing the most valuable type-strain genomes for metagenomic binning, comparative biology and taxonomic classification.</title>
        <authorList>
            <person name="Goeker M."/>
        </authorList>
    </citation>
    <scope>NUCLEOTIDE SEQUENCE [LARGE SCALE GENOMIC DNA]</scope>
    <source>
        <strain evidence="13 14">DSM 103570</strain>
    </source>
</reference>
<dbReference type="GO" id="GO:0003994">
    <property type="term" value="F:aconitate hydratase activity"/>
    <property type="evidence" value="ECO:0007669"/>
    <property type="project" value="UniProtKB-EC"/>
</dbReference>
<evidence type="ECO:0000256" key="1">
    <source>
        <dbReference type="ARBA" id="ARBA00001966"/>
    </source>
</evidence>
<keyword evidence="7 10" id="KW-0411">Iron-sulfur</keyword>
<comment type="caution">
    <text evidence="13">The sequence shown here is derived from an EMBL/GenBank/DDBJ whole genome shotgun (WGS) entry which is preliminary data.</text>
</comment>
<dbReference type="PRINTS" id="PR00415">
    <property type="entry name" value="ACONITASE"/>
</dbReference>
<evidence type="ECO:0000313" key="13">
    <source>
        <dbReference type="EMBL" id="MBB4002583.1"/>
    </source>
</evidence>
<dbReference type="AlphaFoldDB" id="A0A7W6MP53"/>
<dbReference type="RefSeq" id="WP_183207151.1">
    <property type="nucleotide sequence ID" value="NZ_JAAAMM010000002.1"/>
</dbReference>
<dbReference type="InterPro" id="IPR000573">
    <property type="entry name" value="AconitaseA/IPMdHydase_ssu_swvl"/>
</dbReference>
<comment type="catalytic activity">
    <reaction evidence="9 10">
        <text>citrate = D-threo-isocitrate</text>
        <dbReference type="Rhea" id="RHEA:10336"/>
        <dbReference type="ChEBI" id="CHEBI:15562"/>
        <dbReference type="ChEBI" id="CHEBI:16947"/>
        <dbReference type="EC" id="4.2.1.3"/>
    </reaction>
</comment>
<evidence type="ECO:0000256" key="2">
    <source>
        <dbReference type="ARBA" id="ARBA00004717"/>
    </source>
</evidence>
<dbReference type="InterPro" id="IPR015928">
    <property type="entry name" value="Aconitase/3IPM_dehydase_swvl"/>
</dbReference>
<accession>A0A7W6MP53</accession>
<dbReference type="EMBL" id="JACIEM010000002">
    <property type="protein sequence ID" value="MBB4002583.1"/>
    <property type="molecule type" value="Genomic_DNA"/>
</dbReference>
<dbReference type="EC" id="4.2.1.3" evidence="10"/>
<dbReference type="NCBIfam" id="NF006757">
    <property type="entry name" value="PRK09277.1"/>
    <property type="match status" value="1"/>
</dbReference>
<dbReference type="UniPathway" id="UPA00223">
    <property type="reaction ID" value="UER00718"/>
</dbReference>
<dbReference type="SUPFAM" id="SSF52016">
    <property type="entry name" value="LeuD/IlvD-like"/>
    <property type="match status" value="1"/>
</dbReference>
<dbReference type="InterPro" id="IPR006249">
    <property type="entry name" value="Aconitase/IRP2"/>
</dbReference>
<evidence type="ECO:0000259" key="12">
    <source>
        <dbReference type="Pfam" id="PF00694"/>
    </source>
</evidence>
<dbReference type="GO" id="GO:0046872">
    <property type="term" value="F:metal ion binding"/>
    <property type="evidence" value="ECO:0007669"/>
    <property type="project" value="UniProtKB-KW"/>
</dbReference>
<evidence type="ECO:0000259" key="11">
    <source>
        <dbReference type="Pfam" id="PF00330"/>
    </source>
</evidence>
<sequence>MPETTASCARLSGYRIADLTTAEFRLGPMADLPISARIVLENLLRHEADGGNDIDAVASEARRGMAGREIAFRPSRVIMQDYAGIPALIDLAALRDRVAAEGGDPSTINPRVPSDLVVDHSLLVHATSSAGAFSDNLGREYRDNAERYGFLKWAQQAFANLRIVPPGKGIVHQVNIEHLAEIVSKRCIAGQDWLIPDTLIGTDSHTTMVNGLGVLGWGVGGIEAEAVMLGEAMSMALPPVIGIRLTGAVPDGVLATDVALWLTEALRRKGVVGAILEFHGPGVAALPVPDRTTIANMAPEFGATSAFFPTDERTLDYLRLTGRAPEHVGLVERYLRANRLWPDPAERPRFADVLDFDLAATRRTVSGPNRPEQRRDLAEVPQAAREMASAITRGDGSVRDGDIVIAAITSCTNTSNPLAMIAAGLLARNARRRGLTVAASIKTSLAPGSRVVRDYLETAGLLEPLEALGFALVGYACTTCVGNSGDLDPALEQTIRDEGLCVAAVLSGNRNFEARIHSAVKTNFLASPPLVVAYALAGSVYTDLTREPLGHDASGAPVTLADIWPQADEIAAVLAACVTSDQFVTAYAGIFDGDAAWQALETCDGPLFQWSEASSYFRRPPFFDLPSLFGNGPILADARPLMILGDAVTTDHISPVGAIGADTPAGQYLESLGIARKAFNAYGARRGNHEVMARGTFANPRLRNAISDRSGGWTAIMPETRPATIFEASECYAARGEPTIIVAGSMYGAGSARDWAAKGTRLLGVRAVLAVNFERIHRSNLVRMGVMPLEFLSAADRMLFADRGDDRVSVETPLVGLAPGARLEASLRRADGTTVAFAVRLRADTAEELEYLKAGGILPRVFAATCPTPPEGAPHG</sequence>
<dbReference type="InterPro" id="IPR015931">
    <property type="entry name" value="Acnase/IPM_dHydase_lsu_aba_1/3"/>
</dbReference>
<evidence type="ECO:0000256" key="6">
    <source>
        <dbReference type="ARBA" id="ARBA00023004"/>
    </source>
</evidence>
<comment type="similarity">
    <text evidence="3 10">Belongs to the aconitase/IPM isomerase family.</text>
</comment>
<keyword evidence="8 10" id="KW-0456">Lyase</keyword>
<evidence type="ECO:0000256" key="5">
    <source>
        <dbReference type="ARBA" id="ARBA00022723"/>
    </source>
</evidence>
<dbReference type="Gene3D" id="6.10.190.10">
    <property type="match status" value="1"/>
</dbReference>
<dbReference type="Pfam" id="PF00694">
    <property type="entry name" value="Aconitase_C"/>
    <property type="match status" value="1"/>
</dbReference>
<dbReference type="Gene3D" id="3.20.19.10">
    <property type="entry name" value="Aconitase, domain 4"/>
    <property type="match status" value="1"/>
</dbReference>
<gene>
    <name evidence="13" type="ORF">GGR03_001658</name>
</gene>
<dbReference type="Pfam" id="PF00330">
    <property type="entry name" value="Aconitase"/>
    <property type="match status" value="1"/>
</dbReference>
<evidence type="ECO:0000256" key="4">
    <source>
        <dbReference type="ARBA" id="ARBA00022485"/>
    </source>
</evidence>
<comment type="function">
    <text evidence="10">Catalyzes the isomerization of citrate to isocitrate via cis-aconitate.</text>
</comment>
<evidence type="ECO:0000256" key="3">
    <source>
        <dbReference type="ARBA" id="ARBA00007185"/>
    </source>
</evidence>
<dbReference type="SUPFAM" id="SSF53732">
    <property type="entry name" value="Aconitase iron-sulfur domain"/>
    <property type="match status" value="1"/>
</dbReference>
<evidence type="ECO:0000313" key="14">
    <source>
        <dbReference type="Proteomes" id="UP000588647"/>
    </source>
</evidence>